<proteinExistence type="predicted"/>
<dbReference type="Proteomes" id="UP000315677">
    <property type="component" value="Unassembled WGS sequence"/>
</dbReference>
<gene>
    <name evidence="1" type="ORF">FB558_8437</name>
</gene>
<accession>A0A543CYG4</accession>
<dbReference type="EMBL" id="VFPA01000008">
    <property type="protein sequence ID" value="TQM01918.1"/>
    <property type="molecule type" value="Genomic_DNA"/>
</dbReference>
<dbReference type="Pfam" id="PF11010">
    <property type="entry name" value="DUF2848"/>
    <property type="match status" value="1"/>
</dbReference>
<dbReference type="InterPro" id="IPR021269">
    <property type="entry name" value="DUF2848"/>
</dbReference>
<comment type="caution">
    <text evidence="1">The sequence shown here is derived from an EMBL/GenBank/DDBJ whole genome shotgun (WGS) entry which is preliminary data.</text>
</comment>
<organism evidence="1 2">
    <name type="scientific">Pseudonocardia kunmingensis</name>
    <dbReference type="NCBI Taxonomy" id="630975"/>
    <lineage>
        <taxon>Bacteria</taxon>
        <taxon>Bacillati</taxon>
        <taxon>Actinomycetota</taxon>
        <taxon>Actinomycetes</taxon>
        <taxon>Pseudonocardiales</taxon>
        <taxon>Pseudonocardiaceae</taxon>
        <taxon>Pseudonocardia</taxon>
    </lineage>
</organism>
<dbReference type="OrthoDB" id="9792678at2"/>
<dbReference type="GO" id="GO:0003824">
    <property type="term" value="F:catalytic activity"/>
    <property type="evidence" value="ECO:0007669"/>
    <property type="project" value="InterPro"/>
</dbReference>
<reference evidence="1 2" key="1">
    <citation type="submission" date="2019-06" db="EMBL/GenBank/DDBJ databases">
        <title>Sequencing the genomes of 1000 actinobacteria strains.</title>
        <authorList>
            <person name="Klenk H.-P."/>
        </authorList>
    </citation>
    <scope>NUCLEOTIDE SEQUENCE [LARGE SCALE GENOMIC DNA]</scope>
    <source>
        <strain evidence="1 2">DSM 45301</strain>
    </source>
</reference>
<evidence type="ECO:0000313" key="1">
    <source>
        <dbReference type="EMBL" id="TQM01918.1"/>
    </source>
</evidence>
<keyword evidence="2" id="KW-1185">Reference proteome</keyword>
<dbReference type="AlphaFoldDB" id="A0A543CYG4"/>
<dbReference type="RefSeq" id="WP_142064982.1">
    <property type="nucleotide sequence ID" value="NZ_VFPA01000008.1"/>
</dbReference>
<name>A0A543CYG4_9PSEU</name>
<sequence length="231" mass="25409">MTRPRPVRLTMPDGSRREVGVRYVLNAGFTGRDTAQVQHHVDELAALGVPAPARIPTLYPLPRHLVAQVDGIQVGHARTSGEAEWALVVGDGPDDVMITAACDHTDRDLEAHGIGWSKQTSPDILGDQAWYLADVADELDRFTLRAWVTHDSTETLIQDGRPAQLLAPSYWLEQLRTNALLRPGTVLLGGTVPMAPGVDQFADAWRVELTDTHGRSSRLAYRVEQLPAAWE</sequence>
<protein>
    <submittedName>
        <fullName evidence="1">Uncharacterized protein DUF2848</fullName>
    </submittedName>
</protein>
<evidence type="ECO:0000313" key="2">
    <source>
        <dbReference type="Proteomes" id="UP000315677"/>
    </source>
</evidence>
<dbReference type="InterPro" id="IPR036663">
    <property type="entry name" value="Fumarylacetoacetase_C_sf"/>
</dbReference>
<dbReference type="SUPFAM" id="SSF56529">
    <property type="entry name" value="FAH"/>
    <property type="match status" value="1"/>
</dbReference>